<dbReference type="EMBL" id="CM032182">
    <property type="protein sequence ID" value="KAG7097742.1"/>
    <property type="molecule type" value="Genomic_DNA"/>
</dbReference>
<dbReference type="PANTHER" id="PTHR42986">
    <property type="entry name" value="BENZALDEHYDE DEHYDROGENASE YFMT"/>
    <property type="match status" value="1"/>
</dbReference>
<keyword evidence="2 5" id="KW-0560">Oxidoreductase</keyword>
<dbReference type="GO" id="GO:0016620">
    <property type="term" value="F:oxidoreductase activity, acting on the aldehyde or oxo group of donors, NAD or NADP as acceptor"/>
    <property type="evidence" value="ECO:0007669"/>
    <property type="project" value="InterPro"/>
</dbReference>
<feature type="active site" evidence="4">
    <location>
        <position position="255"/>
    </location>
</feature>
<dbReference type="SUPFAM" id="SSF53720">
    <property type="entry name" value="ALDH-like"/>
    <property type="match status" value="1"/>
</dbReference>
<dbReference type="GeneID" id="66074140"/>
<dbReference type="AlphaFoldDB" id="A0A9P7UZZ9"/>
<dbReference type="Gene3D" id="3.40.309.10">
    <property type="entry name" value="Aldehyde Dehydrogenase, Chain A, domain 2"/>
    <property type="match status" value="1"/>
</dbReference>
<dbReference type="InterPro" id="IPR029510">
    <property type="entry name" value="Ald_DH_CS_GLU"/>
</dbReference>
<feature type="domain" description="Aldehyde dehydrogenase" evidence="6">
    <location>
        <begin position="19"/>
        <end position="465"/>
    </location>
</feature>
<comment type="caution">
    <text evidence="7">The sequence shown here is derived from an EMBL/GenBank/DDBJ whole genome shotgun (WGS) entry which is preliminary data.</text>
</comment>
<dbReference type="RefSeq" id="XP_043014212.1">
    <property type="nucleotide sequence ID" value="XM_043149605.1"/>
</dbReference>
<evidence type="ECO:0000256" key="2">
    <source>
        <dbReference type="ARBA" id="ARBA00023002"/>
    </source>
</evidence>
<dbReference type="InterPro" id="IPR015590">
    <property type="entry name" value="Aldehyde_DH_dom"/>
</dbReference>
<sequence>MPPFTSLFINGQEGPSSTGHQFEVRNPLSGEVVGTAASATSEDCKAAIDSASNAFKLWSQTSLATRRDLLLRAADLVAAEKYKTKIIQSVKEETGASDTMGMFNWGTTAAFLKASATLVRDLRGERFNSDRSPGTVVWTEKRPLGVIFTQSPWNAPIPLTLRAVLVPILCGNTVVFRPSELSPRSCSIICELFKEAGLPDGVFNFVSISREDTPRLTAEIIAHPSVRKITFTGSDRVGRIIAMEAAKHLKPCVLELGGKAPAVVLNDANVQEAAKAIVTGAMLHSGQICMSTERVIVQSEIGEALTEAIINLTKKLKAGDPKKEKLGPLFSEDHAEGVLNLLRESQMGGAQILFGNVSRQGAVVGPHVVTEVKPGMRLWDRESFGPVVVLSIVETIDEAVELANASDYSLTSSLWTSDLYKAHEVALRINAGYTNINGSTIHSEPTVGLIGLGGSSGYGRFGVDDFTYEKSVVVHPVGQPSLLFD</sequence>
<evidence type="ECO:0000256" key="4">
    <source>
        <dbReference type="PROSITE-ProRule" id="PRU10007"/>
    </source>
</evidence>
<evidence type="ECO:0000259" key="6">
    <source>
        <dbReference type="Pfam" id="PF00171"/>
    </source>
</evidence>
<dbReference type="KEGG" id="more:E1B28_005064"/>
<dbReference type="InterPro" id="IPR016163">
    <property type="entry name" value="Ald_DH_C"/>
</dbReference>
<proteinExistence type="inferred from homology"/>
<gene>
    <name evidence="7" type="ORF">E1B28_005064</name>
</gene>
<evidence type="ECO:0000256" key="1">
    <source>
        <dbReference type="ARBA" id="ARBA00009986"/>
    </source>
</evidence>
<evidence type="ECO:0000256" key="3">
    <source>
        <dbReference type="ARBA" id="ARBA00023027"/>
    </source>
</evidence>
<organism evidence="7 8">
    <name type="scientific">Marasmius oreades</name>
    <name type="common">fairy-ring Marasmius</name>
    <dbReference type="NCBI Taxonomy" id="181124"/>
    <lineage>
        <taxon>Eukaryota</taxon>
        <taxon>Fungi</taxon>
        <taxon>Dikarya</taxon>
        <taxon>Basidiomycota</taxon>
        <taxon>Agaricomycotina</taxon>
        <taxon>Agaricomycetes</taxon>
        <taxon>Agaricomycetidae</taxon>
        <taxon>Agaricales</taxon>
        <taxon>Marasmiineae</taxon>
        <taxon>Marasmiaceae</taxon>
        <taxon>Marasmius</taxon>
    </lineage>
</organism>
<dbReference type="Pfam" id="PF00171">
    <property type="entry name" value="Aldedh"/>
    <property type="match status" value="1"/>
</dbReference>
<name>A0A9P7UZZ9_9AGAR</name>
<dbReference type="OrthoDB" id="310895at2759"/>
<dbReference type="InterPro" id="IPR016161">
    <property type="entry name" value="Ald_DH/histidinol_DH"/>
</dbReference>
<comment type="similarity">
    <text evidence="1 5">Belongs to the aldehyde dehydrogenase family.</text>
</comment>
<dbReference type="Proteomes" id="UP001049176">
    <property type="component" value="Chromosome 2"/>
</dbReference>
<dbReference type="PANTHER" id="PTHR42986:SF1">
    <property type="entry name" value="BENZALDEHYDE DEHYDROGENASE YFMT"/>
    <property type="match status" value="1"/>
</dbReference>
<dbReference type="InterPro" id="IPR016162">
    <property type="entry name" value="Ald_DH_N"/>
</dbReference>
<keyword evidence="8" id="KW-1185">Reference proteome</keyword>
<reference evidence="7" key="1">
    <citation type="journal article" date="2021" name="Genome Biol. Evol.">
        <title>The assembled and annotated genome of the fairy-ring fungus Marasmius oreades.</title>
        <authorList>
            <person name="Hiltunen M."/>
            <person name="Ament-Velasquez S.L."/>
            <person name="Johannesson H."/>
        </authorList>
    </citation>
    <scope>NUCLEOTIDE SEQUENCE</scope>
    <source>
        <strain evidence="7">03SP1</strain>
    </source>
</reference>
<evidence type="ECO:0000313" key="7">
    <source>
        <dbReference type="EMBL" id="KAG7097742.1"/>
    </source>
</evidence>
<dbReference type="PROSITE" id="PS00687">
    <property type="entry name" value="ALDEHYDE_DEHYDR_GLU"/>
    <property type="match status" value="1"/>
</dbReference>
<evidence type="ECO:0000313" key="8">
    <source>
        <dbReference type="Proteomes" id="UP001049176"/>
    </source>
</evidence>
<evidence type="ECO:0000256" key="5">
    <source>
        <dbReference type="RuleBase" id="RU003345"/>
    </source>
</evidence>
<accession>A0A9P7UZZ9</accession>
<dbReference type="Gene3D" id="3.40.605.10">
    <property type="entry name" value="Aldehyde Dehydrogenase, Chain A, domain 1"/>
    <property type="match status" value="1"/>
</dbReference>
<protein>
    <recommendedName>
        <fullName evidence="6">Aldehyde dehydrogenase domain-containing protein</fullName>
    </recommendedName>
</protein>
<keyword evidence="3" id="KW-0520">NAD</keyword>